<keyword evidence="4" id="KW-1185">Reference proteome</keyword>
<comment type="caution">
    <text evidence="3">The sequence shown here is derived from an EMBL/GenBank/DDBJ whole genome shotgun (WGS) entry which is preliminary data.</text>
</comment>
<dbReference type="SUPFAM" id="SSF53474">
    <property type="entry name" value="alpha/beta-Hydrolases"/>
    <property type="match status" value="1"/>
</dbReference>
<dbReference type="Gene3D" id="3.40.50.1820">
    <property type="entry name" value="alpha/beta hydrolase"/>
    <property type="match status" value="1"/>
</dbReference>
<evidence type="ECO:0000256" key="1">
    <source>
        <dbReference type="ARBA" id="ARBA00022801"/>
    </source>
</evidence>
<dbReference type="GO" id="GO:0016787">
    <property type="term" value="F:hydrolase activity"/>
    <property type="evidence" value="ECO:0007669"/>
    <property type="project" value="UniProtKB-KW"/>
</dbReference>
<evidence type="ECO:0000313" key="3">
    <source>
        <dbReference type="EMBL" id="TDL94286.1"/>
    </source>
</evidence>
<feature type="domain" description="AB hydrolase-1" evidence="2">
    <location>
        <begin position="23"/>
        <end position="253"/>
    </location>
</feature>
<dbReference type="InterPro" id="IPR029058">
    <property type="entry name" value="AB_hydrolase_fold"/>
</dbReference>
<keyword evidence="1 3" id="KW-0378">Hydrolase</keyword>
<name>A0A4V3BD55_9STAP</name>
<dbReference type="InterPro" id="IPR000639">
    <property type="entry name" value="Epox_hydrolase-like"/>
</dbReference>
<dbReference type="Pfam" id="PF00561">
    <property type="entry name" value="Abhydrolase_1"/>
    <property type="match status" value="1"/>
</dbReference>
<dbReference type="PRINTS" id="PR00412">
    <property type="entry name" value="EPOXHYDRLASE"/>
</dbReference>
<proteinExistence type="predicted"/>
<protein>
    <submittedName>
        <fullName evidence="3">Alpha/beta hydrolase</fullName>
    </submittedName>
</protein>
<dbReference type="Proteomes" id="UP000295310">
    <property type="component" value="Unassembled WGS sequence"/>
</dbReference>
<sequence length="269" mass="30323">MFHVKQLMINGIQYEFVDEGRGKPVLLLHGFPDSKKLWYQMMPQLIQNGYRVIAPDLRGYGNTALSDSYRIEDSAADMFTLLAQLDIARAHVIGHDWGACLGWYMAANYEPQVISFTALSVGHPSGYFRSGGLKQMMKGSYIGLFILPGVAEQVLAAGDYQALTLIAENDRMHQHWYMDLIRPGRLSSGLNWYRHNIKTIIAGIDAVNVPVMGIIGNQDPALTTDQMKASAKYIYASFHYHEIEGGHWLPETHANELNRLILPFLSNYM</sequence>
<evidence type="ECO:0000259" key="2">
    <source>
        <dbReference type="Pfam" id="PF00561"/>
    </source>
</evidence>
<reference evidence="3 4" key="1">
    <citation type="submission" date="2019-01" db="EMBL/GenBank/DDBJ databases">
        <title>Draft genome sequences of the type strains of six Macrococcus species.</title>
        <authorList>
            <person name="Mazhar S."/>
            <person name="Altermann E."/>
            <person name="Hill C."/>
            <person name="Mcauliffe O."/>
        </authorList>
    </citation>
    <scope>NUCLEOTIDE SEQUENCE [LARGE SCALE GENOMIC DNA]</scope>
    <source>
        <strain evidence="3 4">CCM4811</strain>
    </source>
</reference>
<evidence type="ECO:0000313" key="4">
    <source>
        <dbReference type="Proteomes" id="UP000295310"/>
    </source>
</evidence>
<dbReference type="RefSeq" id="WP_133432553.1">
    <property type="nucleotide sequence ID" value="NZ_SCWA01000018.1"/>
</dbReference>
<dbReference type="InterPro" id="IPR000073">
    <property type="entry name" value="AB_hydrolase_1"/>
</dbReference>
<dbReference type="PANTHER" id="PTHR43329">
    <property type="entry name" value="EPOXIDE HYDROLASE"/>
    <property type="match status" value="1"/>
</dbReference>
<dbReference type="EMBL" id="SCWA01000018">
    <property type="protein sequence ID" value="TDL94286.1"/>
    <property type="molecule type" value="Genomic_DNA"/>
</dbReference>
<gene>
    <name evidence="3" type="ORF">ERX27_09245</name>
</gene>
<accession>A0A4V3BD55</accession>
<dbReference type="OrthoDB" id="9773293at2"/>
<organism evidence="3 4">
    <name type="scientific">Macrococcus brunensis</name>
    <dbReference type="NCBI Taxonomy" id="198483"/>
    <lineage>
        <taxon>Bacteria</taxon>
        <taxon>Bacillati</taxon>
        <taxon>Bacillota</taxon>
        <taxon>Bacilli</taxon>
        <taxon>Bacillales</taxon>
        <taxon>Staphylococcaceae</taxon>
        <taxon>Macrococcus</taxon>
    </lineage>
</organism>
<dbReference type="AlphaFoldDB" id="A0A4V3BD55"/>